<feature type="compositionally biased region" description="Basic and acidic residues" evidence="1">
    <location>
        <begin position="340"/>
        <end position="353"/>
    </location>
</feature>
<protein>
    <submittedName>
        <fullName evidence="3">Proline-rich protein HaeIII subfamily 1-like</fullName>
    </submittedName>
</protein>
<feature type="compositionally biased region" description="Low complexity" evidence="1">
    <location>
        <begin position="163"/>
        <end position="178"/>
    </location>
</feature>
<dbReference type="GeneID" id="103551343"/>
<proteinExistence type="predicted"/>
<feature type="compositionally biased region" description="Low complexity" evidence="1">
    <location>
        <begin position="190"/>
        <end position="203"/>
    </location>
</feature>
<feature type="compositionally biased region" description="Basic and acidic residues" evidence="1">
    <location>
        <begin position="245"/>
        <end position="270"/>
    </location>
</feature>
<feature type="compositionally biased region" description="Basic and acidic residues" evidence="1">
    <location>
        <begin position="209"/>
        <end position="219"/>
    </location>
</feature>
<evidence type="ECO:0000313" key="3">
    <source>
        <dbReference type="RefSeq" id="XP_070427832.1"/>
    </source>
</evidence>
<organism evidence="2 3">
    <name type="scientific">Equus przewalskii</name>
    <name type="common">Przewalski's horse</name>
    <name type="synonym">Equus caballus przewalskii</name>
    <dbReference type="NCBI Taxonomy" id="9798"/>
    <lineage>
        <taxon>Eukaryota</taxon>
        <taxon>Metazoa</taxon>
        <taxon>Chordata</taxon>
        <taxon>Craniata</taxon>
        <taxon>Vertebrata</taxon>
        <taxon>Euteleostomi</taxon>
        <taxon>Mammalia</taxon>
        <taxon>Eutheria</taxon>
        <taxon>Laurasiatheria</taxon>
        <taxon>Perissodactyla</taxon>
        <taxon>Equidae</taxon>
        <taxon>Equus</taxon>
    </lineage>
</organism>
<feature type="compositionally biased region" description="Low complexity" evidence="1">
    <location>
        <begin position="224"/>
        <end position="243"/>
    </location>
</feature>
<feature type="compositionally biased region" description="Basic residues" evidence="1">
    <location>
        <begin position="95"/>
        <end position="105"/>
    </location>
</feature>
<evidence type="ECO:0000313" key="2">
    <source>
        <dbReference type="Proteomes" id="UP001652662"/>
    </source>
</evidence>
<keyword evidence="2" id="KW-1185">Reference proteome</keyword>
<dbReference type="Proteomes" id="UP001652662">
    <property type="component" value="Chromosome 13"/>
</dbReference>
<feature type="region of interest" description="Disordered" evidence="1">
    <location>
        <begin position="37"/>
        <end position="392"/>
    </location>
</feature>
<feature type="compositionally biased region" description="Low complexity" evidence="1">
    <location>
        <begin position="316"/>
        <end position="329"/>
    </location>
</feature>
<sequence>MDFQFGKMKKVLNMDRLIRVKTVRLTSKRSLSNCTTKVNTVHAESPHGRGAPPQPARVKEREHCNFRIRSAGNAGVRPRQTSGPPDREVSGAGSGRHHRNHHHFPGKLQSRTLAHRELRADSSPQGRRPRGPSTGLARAPSPLEQSLETGRNFPERKRGGAAGPAARSAPAAAAPQLPERQEAPTPPARPARAQARAPAGEAGRTPHPRPREPDSRRGCGGDGAPPARGARPGAARLRSPPGAHVRAERVTCGERGERRRIPRPEADGRRFVSVLSGSEEEEMGRPSPPPPARPRPRPPPPARRPRPRPPFPAPPSGALFPAPPAAAALLSQPSLWGQAPDRKGLATPDRDPQQDLLLSVIHPRVASSQAPNGRSGRSDPPPATPNQRKEER</sequence>
<dbReference type="RefSeq" id="XP_070427832.1">
    <property type="nucleotide sequence ID" value="XM_070571731.1"/>
</dbReference>
<gene>
    <name evidence="3" type="primary">LOC103551343</name>
</gene>
<evidence type="ECO:0000256" key="1">
    <source>
        <dbReference type="SAM" id="MobiDB-lite"/>
    </source>
</evidence>
<reference evidence="3" key="1">
    <citation type="submission" date="2025-08" db="UniProtKB">
        <authorList>
            <consortium name="RefSeq"/>
        </authorList>
    </citation>
    <scope>IDENTIFICATION</scope>
    <source>
        <tissue evidence="3">Blood</tissue>
    </source>
</reference>
<accession>A0ABM4KI07</accession>
<feature type="compositionally biased region" description="Pro residues" evidence="1">
    <location>
        <begin position="286"/>
        <end position="315"/>
    </location>
</feature>
<name>A0ABM4KI07_EQUPR</name>